<gene>
    <name evidence="3" type="ORF">H257_16745</name>
</gene>
<dbReference type="OrthoDB" id="1045822at2759"/>
<keyword evidence="2" id="KW-0472">Membrane</keyword>
<name>W4FJC0_APHAT</name>
<feature type="transmembrane region" description="Helical" evidence="2">
    <location>
        <begin position="111"/>
        <end position="132"/>
    </location>
</feature>
<keyword evidence="2" id="KW-1133">Transmembrane helix</keyword>
<dbReference type="GeneID" id="20818741"/>
<feature type="region of interest" description="Disordered" evidence="1">
    <location>
        <begin position="1"/>
        <end position="27"/>
    </location>
</feature>
<dbReference type="Pfam" id="PF04749">
    <property type="entry name" value="PLAC8"/>
    <property type="match status" value="1"/>
</dbReference>
<keyword evidence="2" id="KW-0812">Transmembrane</keyword>
<dbReference type="EMBL" id="KI913204">
    <property type="protein sequence ID" value="ETV66944.1"/>
    <property type="molecule type" value="Genomic_DNA"/>
</dbReference>
<dbReference type="NCBIfam" id="TIGR01571">
    <property type="entry name" value="A_thal_Cys_rich"/>
    <property type="match status" value="1"/>
</dbReference>
<proteinExistence type="predicted"/>
<evidence type="ECO:0000256" key="2">
    <source>
        <dbReference type="SAM" id="Phobius"/>
    </source>
</evidence>
<feature type="transmembrane region" description="Helical" evidence="2">
    <location>
        <begin position="138"/>
        <end position="154"/>
    </location>
</feature>
<evidence type="ECO:0000256" key="1">
    <source>
        <dbReference type="SAM" id="MobiDB-lite"/>
    </source>
</evidence>
<dbReference type="RefSeq" id="XP_009843585.1">
    <property type="nucleotide sequence ID" value="XM_009845283.1"/>
</dbReference>
<sequence>MQTVPEASLTPAIAPPPTTTSEPNPSLVITTGGPAKIIRLVPTHTIHDSADDYPELDTGSDGVDHNGISVGQWRQHLFGCIRSCVPNTCTAFLCPCVSAGQIAHRMGVGRFVPVLLSFGGLYITLLICLAASTAGGRGVALITGIGMWFYLYRLRATIRLAFQIPGSVLEDMCATVCCTVCSMSQMGAHIESFDSKNTCNLRPKSVLPGYNV</sequence>
<evidence type="ECO:0000313" key="3">
    <source>
        <dbReference type="EMBL" id="ETV66944.1"/>
    </source>
</evidence>
<dbReference type="VEuPathDB" id="FungiDB:H257_16745"/>
<organism evidence="3">
    <name type="scientific">Aphanomyces astaci</name>
    <name type="common">Crayfish plague agent</name>
    <dbReference type="NCBI Taxonomy" id="112090"/>
    <lineage>
        <taxon>Eukaryota</taxon>
        <taxon>Sar</taxon>
        <taxon>Stramenopiles</taxon>
        <taxon>Oomycota</taxon>
        <taxon>Saprolegniomycetes</taxon>
        <taxon>Saprolegniales</taxon>
        <taxon>Verrucalvaceae</taxon>
        <taxon>Aphanomyces</taxon>
    </lineage>
</organism>
<protein>
    <submittedName>
        <fullName evidence="3">Uncharacterized protein</fullName>
    </submittedName>
</protein>
<reference evidence="3" key="1">
    <citation type="submission" date="2013-12" db="EMBL/GenBank/DDBJ databases">
        <title>The Genome Sequence of Aphanomyces astaci APO3.</title>
        <authorList>
            <consortium name="The Broad Institute Genomics Platform"/>
            <person name="Russ C."/>
            <person name="Tyler B."/>
            <person name="van West P."/>
            <person name="Dieguez-Uribeondo J."/>
            <person name="Young S.K."/>
            <person name="Zeng Q."/>
            <person name="Gargeya S."/>
            <person name="Fitzgerald M."/>
            <person name="Abouelleil A."/>
            <person name="Alvarado L."/>
            <person name="Chapman S.B."/>
            <person name="Gainer-Dewar J."/>
            <person name="Goldberg J."/>
            <person name="Griggs A."/>
            <person name="Gujja S."/>
            <person name="Hansen M."/>
            <person name="Howarth C."/>
            <person name="Imamovic A."/>
            <person name="Ireland A."/>
            <person name="Larimer J."/>
            <person name="McCowan C."/>
            <person name="Murphy C."/>
            <person name="Pearson M."/>
            <person name="Poon T.W."/>
            <person name="Priest M."/>
            <person name="Roberts A."/>
            <person name="Saif S."/>
            <person name="Shea T."/>
            <person name="Sykes S."/>
            <person name="Wortman J."/>
            <person name="Nusbaum C."/>
            <person name="Birren B."/>
        </authorList>
    </citation>
    <scope>NUCLEOTIDE SEQUENCE [LARGE SCALE GENOMIC DNA]</scope>
    <source>
        <strain evidence="3">APO3</strain>
    </source>
</reference>
<dbReference type="InterPro" id="IPR006461">
    <property type="entry name" value="PLAC_motif_containing"/>
</dbReference>
<dbReference type="AlphaFoldDB" id="W4FJC0"/>
<accession>W4FJC0</accession>
<dbReference type="PANTHER" id="PTHR15907">
    <property type="entry name" value="DUF614 FAMILY PROTEIN-RELATED"/>
    <property type="match status" value="1"/>
</dbReference>